<dbReference type="InterPro" id="IPR034164">
    <property type="entry name" value="Pepsin-like_dom"/>
</dbReference>
<keyword evidence="7" id="KW-1133">Transmembrane helix</keyword>
<dbReference type="PANTHER" id="PTHR47966:SF51">
    <property type="entry name" value="BETA-SITE APP-CLEAVING ENZYME, ISOFORM A-RELATED"/>
    <property type="match status" value="1"/>
</dbReference>
<dbReference type="AlphaFoldDB" id="A0A1Q9C1L1"/>
<evidence type="ECO:0000256" key="4">
    <source>
        <dbReference type="ARBA" id="ARBA00022801"/>
    </source>
</evidence>
<dbReference type="PANTHER" id="PTHR47966">
    <property type="entry name" value="BETA-SITE APP-CLEAVING ENZYME, ISOFORM A-RELATED"/>
    <property type="match status" value="1"/>
</dbReference>
<dbReference type="InterPro" id="IPR001969">
    <property type="entry name" value="Aspartic_peptidase_AS"/>
</dbReference>
<evidence type="ECO:0000256" key="6">
    <source>
        <dbReference type="RuleBase" id="RU000454"/>
    </source>
</evidence>
<protein>
    <submittedName>
        <fullName evidence="9">Cathepsin D</fullName>
    </submittedName>
</protein>
<feature type="active site" evidence="5">
    <location>
        <position position="298"/>
    </location>
</feature>
<keyword evidence="2 6" id="KW-0645">Protease</keyword>
<evidence type="ECO:0000256" key="2">
    <source>
        <dbReference type="ARBA" id="ARBA00022670"/>
    </source>
</evidence>
<dbReference type="Pfam" id="PF00026">
    <property type="entry name" value="Asp"/>
    <property type="match status" value="1"/>
</dbReference>
<dbReference type="Gene3D" id="2.40.70.10">
    <property type="entry name" value="Acid Proteases"/>
    <property type="match status" value="2"/>
</dbReference>
<organism evidence="9 10">
    <name type="scientific">Symbiodinium microadriaticum</name>
    <name type="common">Dinoflagellate</name>
    <name type="synonym">Zooxanthella microadriatica</name>
    <dbReference type="NCBI Taxonomy" id="2951"/>
    <lineage>
        <taxon>Eukaryota</taxon>
        <taxon>Sar</taxon>
        <taxon>Alveolata</taxon>
        <taxon>Dinophyceae</taxon>
        <taxon>Suessiales</taxon>
        <taxon>Symbiodiniaceae</taxon>
        <taxon>Symbiodinium</taxon>
    </lineage>
</organism>
<dbReference type="PRINTS" id="PR00792">
    <property type="entry name" value="PEPSIN"/>
</dbReference>
<keyword evidence="10" id="KW-1185">Reference proteome</keyword>
<feature type="transmembrane region" description="Helical" evidence="7">
    <location>
        <begin position="186"/>
        <end position="208"/>
    </location>
</feature>
<keyword evidence="3 6" id="KW-0064">Aspartyl protease</keyword>
<evidence type="ECO:0000259" key="8">
    <source>
        <dbReference type="PROSITE" id="PS51767"/>
    </source>
</evidence>
<comment type="caution">
    <text evidence="9">The sequence shown here is derived from an EMBL/GenBank/DDBJ whole genome shotgun (WGS) entry which is preliminary data.</text>
</comment>
<evidence type="ECO:0000313" key="9">
    <source>
        <dbReference type="EMBL" id="OLP76805.1"/>
    </source>
</evidence>
<dbReference type="GO" id="GO:0004190">
    <property type="term" value="F:aspartic-type endopeptidase activity"/>
    <property type="evidence" value="ECO:0007669"/>
    <property type="project" value="UniProtKB-KW"/>
</dbReference>
<reference evidence="9 10" key="1">
    <citation type="submission" date="2016-02" db="EMBL/GenBank/DDBJ databases">
        <title>Genome analysis of coral dinoflagellate symbionts highlights evolutionary adaptations to a symbiotic lifestyle.</title>
        <authorList>
            <person name="Aranda M."/>
            <person name="Li Y."/>
            <person name="Liew Y.J."/>
            <person name="Baumgarten S."/>
            <person name="Simakov O."/>
            <person name="Wilson M."/>
            <person name="Piel J."/>
            <person name="Ashoor H."/>
            <person name="Bougouffa S."/>
            <person name="Bajic V.B."/>
            <person name="Ryu T."/>
            <person name="Ravasi T."/>
            <person name="Bayer T."/>
            <person name="Micklem G."/>
            <person name="Kim H."/>
            <person name="Bhak J."/>
            <person name="Lajeunesse T.C."/>
            <person name="Voolstra C.R."/>
        </authorList>
    </citation>
    <scope>NUCLEOTIDE SEQUENCE [LARGE SCALE GENOMIC DNA]</scope>
    <source>
        <strain evidence="9 10">CCMP2467</strain>
    </source>
</reference>
<keyword evidence="7" id="KW-0472">Membrane</keyword>
<dbReference type="CDD" id="cd05471">
    <property type="entry name" value="pepsin_like"/>
    <property type="match status" value="1"/>
</dbReference>
<feature type="active site" evidence="5">
    <location>
        <position position="490"/>
    </location>
</feature>
<proteinExistence type="inferred from homology"/>
<dbReference type="GO" id="GO:0006508">
    <property type="term" value="P:proteolysis"/>
    <property type="evidence" value="ECO:0007669"/>
    <property type="project" value="UniProtKB-KW"/>
</dbReference>
<dbReference type="FunFam" id="2.40.70.10:FF:000008">
    <property type="entry name" value="Cathepsin D"/>
    <property type="match status" value="1"/>
</dbReference>
<evidence type="ECO:0000256" key="5">
    <source>
        <dbReference type="PIRSR" id="PIRSR601461-1"/>
    </source>
</evidence>
<dbReference type="EMBL" id="LSRX01001914">
    <property type="protein sequence ID" value="OLP76805.1"/>
    <property type="molecule type" value="Genomic_DNA"/>
</dbReference>
<dbReference type="InterPro" id="IPR021109">
    <property type="entry name" value="Peptidase_aspartic_dom_sf"/>
</dbReference>
<accession>A0A1Q9C1L1</accession>
<dbReference type="OrthoDB" id="420416at2759"/>
<dbReference type="SUPFAM" id="SSF50630">
    <property type="entry name" value="Acid proteases"/>
    <property type="match status" value="1"/>
</dbReference>
<name>A0A1Q9C1L1_SYMMI</name>
<evidence type="ECO:0000313" key="10">
    <source>
        <dbReference type="Proteomes" id="UP000186817"/>
    </source>
</evidence>
<dbReference type="Proteomes" id="UP000186817">
    <property type="component" value="Unassembled WGS sequence"/>
</dbReference>
<evidence type="ECO:0000256" key="7">
    <source>
        <dbReference type="SAM" id="Phobius"/>
    </source>
</evidence>
<sequence>MASHFQIPESFEGLRQDPSLFRNRAKWQTAVPVVPLLPSHSPMGVKKATTRQALLCPKPGRLLLRKHLPKRKRFSGSKAPLVTRPWWSELPGWIALHAERGPVRKCWEGHRLVLDSQDGRRHGWCSRCFHRPAAGETVLVCHSGLLFLLAVQAMSVRAAVDSLRRFGGDHDAMEAGPRRVRSARALLALGAAGGFLAACLAGVLMMLVGSHVNRGRAVEMMSPGSVVLRLPVVRKSMPHPISGRSRQHAHDRFWRRYAHLAAKSPFPVEIDIKNEDDVIYFGVVGLGTPIQAFRVVFDTGSANLWVPSSECINCDTTKLHRKFDGPRSSTYEHSNYIVKLTYGTGSCKGYLARDRLYLGNVTVEQVPFVEAVQVSSPFPNSDFDGIFGLALSGLASPSGVQSPLESLFRTHGKQMKDQVFSFQMPSDPMKPGQLLLGEVPMQRYPQGIRWLDVMETPGASGRSPYSYWAVSMDKVSFAGMSLTGRVGLVDSGTSCLVLPGRDAERFYDAVREAQYSDTRCSALPPLTLTLGGQDYTLTGEDYGFEQLGGCQVCVQARDKERTWILGDVFHRKFAVTYDFGSRPPRIGLPPGRRPWKSKSLVGFGLCGVVAAALGFLVASAHIRQLRFHRGVAAQAATSHELSQR</sequence>
<evidence type="ECO:0000256" key="1">
    <source>
        <dbReference type="ARBA" id="ARBA00007447"/>
    </source>
</evidence>
<feature type="domain" description="Peptidase A1" evidence="8">
    <location>
        <begin position="280"/>
        <end position="589"/>
    </location>
</feature>
<keyword evidence="4 6" id="KW-0378">Hydrolase</keyword>
<dbReference type="InterPro" id="IPR033121">
    <property type="entry name" value="PEPTIDASE_A1"/>
</dbReference>
<evidence type="ECO:0000256" key="3">
    <source>
        <dbReference type="ARBA" id="ARBA00022750"/>
    </source>
</evidence>
<dbReference type="PROSITE" id="PS51767">
    <property type="entry name" value="PEPTIDASE_A1"/>
    <property type="match status" value="1"/>
</dbReference>
<comment type="similarity">
    <text evidence="1 6">Belongs to the peptidase A1 family.</text>
</comment>
<keyword evidence="7" id="KW-0812">Transmembrane</keyword>
<dbReference type="InterPro" id="IPR001461">
    <property type="entry name" value="Aspartic_peptidase_A1"/>
</dbReference>
<dbReference type="PROSITE" id="PS00141">
    <property type="entry name" value="ASP_PROTEASE"/>
    <property type="match status" value="2"/>
</dbReference>
<feature type="transmembrane region" description="Helical" evidence="7">
    <location>
        <begin position="600"/>
        <end position="620"/>
    </location>
</feature>
<gene>
    <name evidence="9" type="primary">CTSD</name>
    <name evidence="9" type="ORF">AK812_SmicGene43211</name>
</gene>